<evidence type="ECO:0000313" key="1">
    <source>
        <dbReference type="EMBL" id="MDV2862098.1"/>
    </source>
</evidence>
<dbReference type="AlphaFoldDB" id="A0AB35RJ63"/>
<evidence type="ECO:0000313" key="2">
    <source>
        <dbReference type="Proteomes" id="UP001286589"/>
    </source>
</evidence>
<keyword evidence="2" id="KW-1185">Reference proteome</keyword>
<accession>A0AB35RJ63</accession>
<sequence>MMDFNAGNFSDLAESDLGKRLWAFMNERETVVRMEAATYLSRPALEVVQPYLIERFGNKVSNENNDRIKQMIGKMARQVMEHHGYQLDQMGVRLRRNELFLSAARYKK</sequence>
<comment type="caution">
    <text evidence="1">The sequence shown here is derived from an EMBL/GenBank/DDBJ whole genome shotgun (WGS) entry which is preliminary data.</text>
</comment>
<dbReference type="Proteomes" id="UP001286589">
    <property type="component" value="Unassembled WGS sequence"/>
</dbReference>
<organism evidence="1 2">
    <name type="scientific">Phytobacter ursingii</name>
    <dbReference type="NCBI Taxonomy" id="1972431"/>
    <lineage>
        <taxon>Bacteria</taxon>
        <taxon>Pseudomonadati</taxon>
        <taxon>Pseudomonadota</taxon>
        <taxon>Gammaproteobacteria</taxon>
        <taxon>Enterobacterales</taxon>
        <taxon>Enterobacteriaceae</taxon>
        <taxon>Phytobacter</taxon>
    </lineage>
</organism>
<protein>
    <submittedName>
        <fullName evidence="1">Uncharacterized protein</fullName>
    </submittedName>
</protein>
<dbReference type="RefSeq" id="WP_317101460.1">
    <property type="nucleotide sequence ID" value="NZ_JAWJAC010000003.1"/>
</dbReference>
<proteinExistence type="predicted"/>
<name>A0AB35RJ63_9ENTR</name>
<reference evidence="1 2" key="1">
    <citation type="submission" date="2023-10" db="EMBL/GenBank/DDBJ databases">
        <title>Phytobacter spp. The emergence of a new genus of hospital-origin enterobacteria encoding carbapenemases in Argentina.</title>
        <authorList>
            <person name="Vay C."/>
            <person name="Almuzara M."/>
            <person name="Traglia G.M."/>
            <person name="Campos J."/>
        </authorList>
    </citation>
    <scope>NUCLEOTIDE SEQUENCE [LARGE SCALE GENOMIC DNA]</scope>
    <source>
        <strain evidence="1 2">CVMA36</strain>
    </source>
</reference>
<gene>
    <name evidence="1" type="ORF">R0H02_06410</name>
</gene>
<dbReference type="EMBL" id="JAWJAC010000003">
    <property type="protein sequence ID" value="MDV2862098.1"/>
    <property type="molecule type" value="Genomic_DNA"/>
</dbReference>